<gene>
    <name evidence="1" type="ORF">HJC23_013542</name>
</gene>
<name>A0ABD3P5W0_9STRA</name>
<dbReference type="AlphaFoldDB" id="A0ABD3P5W0"/>
<dbReference type="EMBL" id="JABMIG020000266">
    <property type="protein sequence ID" value="KAL3783199.1"/>
    <property type="molecule type" value="Genomic_DNA"/>
</dbReference>
<accession>A0ABD3P5W0</accession>
<proteinExistence type="predicted"/>
<comment type="caution">
    <text evidence="1">The sequence shown here is derived from an EMBL/GenBank/DDBJ whole genome shotgun (WGS) entry which is preliminary data.</text>
</comment>
<evidence type="ECO:0000313" key="1">
    <source>
        <dbReference type="EMBL" id="KAL3783199.1"/>
    </source>
</evidence>
<evidence type="ECO:0000313" key="2">
    <source>
        <dbReference type="Proteomes" id="UP001516023"/>
    </source>
</evidence>
<sequence>MKSMSIERAIVPTQSNDEGTNLRMQLEDEHIAKSYQNKVSRKIRGMRKEWEGERKPSLSLISSPDSEEPGLVYHIVKNLTNPPTPGQPIAMINNWNLYLSM</sequence>
<reference evidence="1 2" key="1">
    <citation type="journal article" date="2020" name="G3 (Bethesda)">
        <title>Improved Reference Genome for Cyclotella cryptica CCMP332, a Model for Cell Wall Morphogenesis, Salinity Adaptation, and Lipid Production in Diatoms (Bacillariophyta).</title>
        <authorList>
            <person name="Roberts W.R."/>
            <person name="Downey K.M."/>
            <person name="Ruck E.C."/>
            <person name="Traller J.C."/>
            <person name="Alverson A.J."/>
        </authorList>
    </citation>
    <scope>NUCLEOTIDE SEQUENCE [LARGE SCALE GENOMIC DNA]</scope>
    <source>
        <strain evidence="1 2">CCMP332</strain>
    </source>
</reference>
<dbReference type="Proteomes" id="UP001516023">
    <property type="component" value="Unassembled WGS sequence"/>
</dbReference>
<protein>
    <submittedName>
        <fullName evidence="1">Uncharacterized protein</fullName>
    </submittedName>
</protein>
<keyword evidence="2" id="KW-1185">Reference proteome</keyword>
<organism evidence="1 2">
    <name type="scientific">Cyclotella cryptica</name>
    <dbReference type="NCBI Taxonomy" id="29204"/>
    <lineage>
        <taxon>Eukaryota</taxon>
        <taxon>Sar</taxon>
        <taxon>Stramenopiles</taxon>
        <taxon>Ochrophyta</taxon>
        <taxon>Bacillariophyta</taxon>
        <taxon>Coscinodiscophyceae</taxon>
        <taxon>Thalassiosirophycidae</taxon>
        <taxon>Stephanodiscales</taxon>
        <taxon>Stephanodiscaceae</taxon>
        <taxon>Cyclotella</taxon>
    </lineage>
</organism>